<name>A0ACB8EBV3_9SAUR</name>
<sequence>MQGGALLWKRRSALLYTFGSWTVFGSILFYSSRYIQKREEEPQVPREEERSAVVATKNEPLWVQKLQRFERQRQDASSQDRLLALGCTRLKSTVTDLGKF</sequence>
<organism evidence="1 2">
    <name type="scientific">Sphaerodactylus townsendi</name>
    <dbReference type="NCBI Taxonomy" id="933632"/>
    <lineage>
        <taxon>Eukaryota</taxon>
        <taxon>Metazoa</taxon>
        <taxon>Chordata</taxon>
        <taxon>Craniata</taxon>
        <taxon>Vertebrata</taxon>
        <taxon>Euteleostomi</taxon>
        <taxon>Lepidosauria</taxon>
        <taxon>Squamata</taxon>
        <taxon>Bifurcata</taxon>
        <taxon>Gekkota</taxon>
        <taxon>Sphaerodactylidae</taxon>
        <taxon>Sphaerodactylus</taxon>
    </lineage>
</organism>
<accession>A0ACB8EBV3</accession>
<comment type="caution">
    <text evidence="1">The sequence shown here is derived from an EMBL/GenBank/DDBJ whole genome shotgun (WGS) entry which is preliminary data.</text>
</comment>
<dbReference type="EMBL" id="CM037627">
    <property type="protein sequence ID" value="KAH7989849.1"/>
    <property type="molecule type" value="Genomic_DNA"/>
</dbReference>
<keyword evidence="2" id="KW-1185">Reference proteome</keyword>
<dbReference type="Proteomes" id="UP000827872">
    <property type="component" value="Linkage Group LG14"/>
</dbReference>
<evidence type="ECO:0000313" key="2">
    <source>
        <dbReference type="Proteomes" id="UP000827872"/>
    </source>
</evidence>
<proteinExistence type="predicted"/>
<gene>
    <name evidence="1" type="ORF">K3G42_015281</name>
</gene>
<reference evidence="1" key="1">
    <citation type="submission" date="2021-08" db="EMBL/GenBank/DDBJ databases">
        <title>The first chromosome-level gecko genome reveals the dynamic sex chromosomes of Neotropical dwarf geckos (Sphaerodactylidae: Sphaerodactylus).</title>
        <authorList>
            <person name="Pinto B.J."/>
            <person name="Keating S.E."/>
            <person name="Gamble T."/>
        </authorList>
    </citation>
    <scope>NUCLEOTIDE SEQUENCE</scope>
    <source>
        <strain evidence="1">TG3544</strain>
    </source>
</reference>
<protein>
    <submittedName>
        <fullName evidence="1">Uncharacterized protein</fullName>
    </submittedName>
</protein>
<evidence type="ECO:0000313" key="1">
    <source>
        <dbReference type="EMBL" id="KAH7989849.1"/>
    </source>
</evidence>